<dbReference type="OrthoDB" id="9813814at2"/>
<gene>
    <name evidence="10" type="primary">alr</name>
    <name evidence="10" type="ORF">GRI41_05410</name>
</gene>
<feature type="modified residue" description="N6-(pyridoxal phosphate)lysine" evidence="7">
    <location>
        <position position="36"/>
    </location>
</feature>
<dbReference type="InterPro" id="IPR020622">
    <property type="entry name" value="Ala_racemase_pyridoxalP-BS"/>
</dbReference>
<comment type="catalytic activity">
    <reaction evidence="1">
        <text>L-alanine = D-alanine</text>
        <dbReference type="Rhea" id="RHEA:20249"/>
        <dbReference type="ChEBI" id="CHEBI:57416"/>
        <dbReference type="ChEBI" id="CHEBI:57972"/>
        <dbReference type="EC" id="5.1.1.1"/>
    </reaction>
</comment>
<dbReference type="Pfam" id="PF01168">
    <property type="entry name" value="Ala_racemase_N"/>
    <property type="match status" value="1"/>
</dbReference>
<dbReference type="PROSITE" id="PS00395">
    <property type="entry name" value="ALANINE_RACEMASE"/>
    <property type="match status" value="1"/>
</dbReference>
<dbReference type="SMART" id="SM01005">
    <property type="entry name" value="Ala_racemase_C"/>
    <property type="match status" value="1"/>
</dbReference>
<dbReference type="Gene3D" id="2.40.37.10">
    <property type="entry name" value="Lyase, Ornithine Decarboxylase, Chain A, domain 1"/>
    <property type="match status" value="1"/>
</dbReference>
<evidence type="ECO:0000313" key="10">
    <source>
        <dbReference type="EMBL" id="MXO90249.1"/>
    </source>
</evidence>
<dbReference type="SUPFAM" id="SSF51419">
    <property type="entry name" value="PLP-binding barrel"/>
    <property type="match status" value="1"/>
</dbReference>
<name>A0A844ZXN1_9SPHN</name>
<dbReference type="GO" id="GO:0005829">
    <property type="term" value="C:cytosol"/>
    <property type="evidence" value="ECO:0007669"/>
    <property type="project" value="TreeGrafter"/>
</dbReference>
<evidence type="ECO:0000256" key="4">
    <source>
        <dbReference type="ARBA" id="ARBA00013089"/>
    </source>
</evidence>
<dbReference type="EC" id="5.1.1.1" evidence="4"/>
<keyword evidence="5 7" id="KW-0663">Pyridoxal phosphate</keyword>
<dbReference type="PANTHER" id="PTHR30511">
    <property type="entry name" value="ALANINE RACEMASE"/>
    <property type="match status" value="1"/>
</dbReference>
<dbReference type="NCBIfam" id="TIGR00492">
    <property type="entry name" value="alr"/>
    <property type="match status" value="1"/>
</dbReference>
<evidence type="ECO:0000256" key="3">
    <source>
        <dbReference type="ARBA" id="ARBA00007880"/>
    </source>
</evidence>
<accession>A0A844ZXN1</accession>
<dbReference type="InterPro" id="IPR009006">
    <property type="entry name" value="Ala_racemase/Decarboxylase_C"/>
</dbReference>
<evidence type="ECO:0000256" key="8">
    <source>
        <dbReference type="PIRSR" id="PIRSR600821-52"/>
    </source>
</evidence>
<evidence type="ECO:0000256" key="1">
    <source>
        <dbReference type="ARBA" id="ARBA00000316"/>
    </source>
</evidence>
<dbReference type="InterPro" id="IPR029066">
    <property type="entry name" value="PLP-binding_barrel"/>
</dbReference>
<dbReference type="CDD" id="cd00430">
    <property type="entry name" value="PLPDE_III_AR"/>
    <property type="match status" value="1"/>
</dbReference>
<evidence type="ECO:0000259" key="9">
    <source>
        <dbReference type="SMART" id="SM01005"/>
    </source>
</evidence>
<organism evidence="10 11">
    <name type="scientific">Pontixanthobacter aquaemixtae</name>
    <dbReference type="NCBI Taxonomy" id="1958940"/>
    <lineage>
        <taxon>Bacteria</taxon>
        <taxon>Pseudomonadati</taxon>
        <taxon>Pseudomonadota</taxon>
        <taxon>Alphaproteobacteria</taxon>
        <taxon>Sphingomonadales</taxon>
        <taxon>Erythrobacteraceae</taxon>
        <taxon>Pontixanthobacter</taxon>
    </lineage>
</organism>
<comment type="cofactor">
    <cofactor evidence="2 7">
        <name>pyridoxal 5'-phosphate</name>
        <dbReference type="ChEBI" id="CHEBI:597326"/>
    </cofactor>
</comment>
<comment type="similarity">
    <text evidence="3">Belongs to the alanine racemase family.</text>
</comment>
<dbReference type="Pfam" id="PF00842">
    <property type="entry name" value="Ala_racemase_C"/>
    <property type="match status" value="1"/>
</dbReference>
<keyword evidence="6 10" id="KW-0413">Isomerase</keyword>
<dbReference type="EMBL" id="WTYX01000001">
    <property type="protein sequence ID" value="MXO90249.1"/>
    <property type="molecule type" value="Genomic_DNA"/>
</dbReference>
<dbReference type="Proteomes" id="UP000442714">
    <property type="component" value="Unassembled WGS sequence"/>
</dbReference>
<dbReference type="PRINTS" id="PR00992">
    <property type="entry name" value="ALARACEMASE"/>
</dbReference>
<keyword evidence="11" id="KW-1185">Reference proteome</keyword>
<dbReference type="SUPFAM" id="SSF50621">
    <property type="entry name" value="Alanine racemase C-terminal domain-like"/>
    <property type="match status" value="1"/>
</dbReference>
<evidence type="ECO:0000256" key="2">
    <source>
        <dbReference type="ARBA" id="ARBA00001933"/>
    </source>
</evidence>
<feature type="domain" description="Alanine racemase C-terminal" evidence="9">
    <location>
        <begin position="223"/>
        <end position="344"/>
    </location>
</feature>
<dbReference type="RefSeq" id="WP_160603725.1">
    <property type="nucleotide sequence ID" value="NZ_WTYX01000001.1"/>
</dbReference>
<dbReference type="InterPro" id="IPR011079">
    <property type="entry name" value="Ala_racemase_C"/>
</dbReference>
<evidence type="ECO:0000256" key="6">
    <source>
        <dbReference type="ARBA" id="ARBA00023235"/>
    </source>
</evidence>
<evidence type="ECO:0000256" key="7">
    <source>
        <dbReference type="PIRSR" id="PIRSR600821-50"/>
    </source>
</evidence>
<feature type="binding site" evidence="8">
    <location>
        <position position="128"/>
    </location>
    <ligand>
        <name>substrate</name>
    </ligand>
</feature>
<proteinExistence type="inferred from homology"/>
<dbReference type="Gene3D" id="3.20.20.10">
    <property type="entry name" value="Alanine racemase"/>
    <property type="match status" value="1"/>
</dbReference>
<dbReference type="InterPro" id="IPR001608">
    <property type="entry name" value="Ala_racemase_N"/>
</dbReference>
<dbReference type="PANTHER" id="PTHR30511:SF0">
    <property type="entry name" value="ALANINE RACEMASE, CATABOLIC-RELATED"/>
    <property type="match status" value="1"/>
</dbReference>
<dbReference type="AlphaFoldDB" id="A0A844ZXN1"/>
<reference evidence="10 11" key="1">
    <citation type="submission" date="2019-12" db="EMBL/GenBank/DDBJ databases">
        <title>Genomic-based taxomic classification of the family Erythrobacteraceae.</title>
        <authorList>
            <person name="Xu L."/>
        </authorList>
    </citation>
    <scope>NUCLEOTIDE SEQUENCE [LARGE SCALE GENOMIC DNA]</scope>
    <source>
        <strain evidence="10 11">KCTC 52763</strain>
    </source>
</reference>
<feature type="binding site" evidence="8">
    <location>
        <position position="292"/>
    </location>
    <ligand>
        <name>substrate</name>
    </ligand>
</feature>
<comment type="caution">
    <text evidence="10">The sequence shown here is derived from an EMBL/GenBank/DDBJ whole genome shotgun (WGS) entry which is preliminary data.</text>
</comment>
<evidence type="ECO:0000313" key="11">
    <source>
        <dbReference type="Proteomes" id="UP000442714"/>
    </source>
</evidence>
<dbReference type="GO" id="GO:0008784">
    <property type="term" value="F:alanine racemase activity"/>
    <property type="evidence" value="ECO:0007669"/>
    <property type="project" value="UniProtKB-EC"/>
</dbReference>
<evidence type="ECO:0000256" key="5">
    <source>
        <dbReference type="ARBA" id="ARBA00022898"/>
    </source>
</evidence>
<dbReference type="GO" id="GO:0030170">
    <property type="term" value="F:pyridoxal phosphate binding"/>
    <property type="evidence" value="ECO:0007669"/>
    <property type="project" value="TreeGrafter"/>
</dbReference>
<sequence>MSSQPKLILDAAALVSNWKTLSQMSGEGARCGAAVKADAYGLGAVETVSRLAKAGCQDFFVASWEEAEELQSCAAGSSLSVLNGILESDLDLSARIDAKPVLNSIDQAQRWRGSGRPCDVMINSGMNRLGIDVEDALAFDWSDFEIDTLMSHLASADEDVAQNSDQLERFRAAHSAVPHRRLSLANSAGIALGTEYSFDLTRPGLALYGGIPRAEFQGRIKPVGRIECEIVQTRIIAAGAHVGYNATFTAAHPMTVAIAAMGYEDGYLRSFSNRGQFLCDGITLPVIGRVSMDLVAVDISEVPLLKEGDRIGFPLDLPLQSELSGLSQYEIITGLGRRFARHWSD</sequence>
<dbReference type="GO" id="GO:0030632">
    <property type="term" value="P:D-alanine biosynthetic process"/>
    <property type="evidence" value="ECO:0007669"/>
    <property type="project" value="TreeGrafter"/>
</dbReference>
<dbReference type="InterPro" id="IPR000821">
    <property type="entry name" value="Ala_racemase"/>
</dbReference>
<protein>
    <recommendedName>
        <fullName evidence="4">alanine racemase</fullName>
        <ecNumber evidence="4">5.1.1.1</ecNumber>
    </recommendedName>
</protein>